<sequence>MLTNKKTKIVATLGPACSTREIIKDMIDAGVNVFRVNFSHADYEDVKQKISIIRGLNEEFGYTTAILGDLQGPKLRVGVMEDGVVVNDGDLITFTTAEDILGTAKKVFMKYANFPNDVNPGERILLDDGKLIFEIVTTDKKSEVVARVIQGGELKSKKGVNLPNTKISLPAMTEKDVADAIFAIEQNLDWIALSFVKTPQDLQDLQDLIAKHSEYKIPIIAKIEMPEALENIDRIVAYCDALMVARGDLGVELPAHEVPLVQKELIRRAKTARIPVIVATQMMETMITSLTPTRAEVNDVANSVMDGADAVMLSGETATGNYPVQVIQKMTQIIEAVEDSPLIQVPQNTPQVRTNRFITKTICHHAALMANVIKAKAICTLTNSGYTAFQISAWRPSAHILVFTSNKRILTQLNLLWGVKSFYYDKKVSTDDTVTDVNNIVKEKGFVKKGDFLINLAAMPIIEKGMVNTLRISEIE</sequence>
<evidence type="ECO:0000256" key="4">
    <source>
        <dbReference type="ARBA" id="ARBA00022679"/>
    </source>
</evidence>
<evidence type="ECO:0000259" key="15">
    <source>
        <dbReference type="Pfam" id="PF02887"/>
    </source>
</evidence>
<dbReference type="Gene3D" id="3.40.1380.20">
    <property type="entry name" value="Pyruvate kinase, C-terminal domain"/>
    <property type="match status" value="1"/>
</dbReference>
<dbReference type="InterPro" id="IPR001697">
    <property type="entry name" value="Pyr_Knase"/>
</dbReference>
<evidence type="ECO:0000256" key="12">
    <source>
        <dbReference type="NCBIfam" id="TIGR01064"/>
    </source>
</evidence>
<dbReference type="InterPro" id="IPR015806">
    <property type="entry name" value="Pyrv_Knase_insert_dom_sf"/>
</dbReference>
<evidence type="ECO:0000313" key="16">
    <source>
        <dbReference type="EMBL" id="PWA11404.1"/>
    </source>
</evidence>
<evidence type="ECO:0000256" key="1">
    <source>
        <dbReference type="ARBA" id="ARBA00004997"/>
    </source>
</evidence>
<dbReference type="GO" id="GO:0004743">
    <property type="term" value="F:pyruvate kinase activity"/>
    <property type="evidence" value="ECO:0007669"/>
    <property type="project" value="UniProtKB-UniRule"/>
</dbReference>
<proteinExistence type="inferred from homology"/>
<dbReference type="InterPro" id="IPR015793">
    <property type="entry name" value="Pyrv_Knase_brl"/>
</dbReference>
<evidence type="ECO:0000256" key="9">
    <source>
        <dbReference type="ARBA" id="ARBA00022842"/>
    </source>
</evidence>
<dbReference type="FunFam" id="2.40.33.10:FF:000001">
    <property type="entry name" value="Pyruvate kinase"/>
    <property type="match status" value="1"/>
</dbReference>
<evidence type="ECO:0000256" key="7">
    <source>
        <dbReference type="ARBA" id="ARBA00022777"/>
    </source>
</evidence>
<evidence type="ECO:0000256" key="13">
    <source>
        <dbReference type="RuleBase" id="RU000504"/>
    </source>
</evidence>
<name>A0A2U1K2I7_9FLAO</name>
<dbReference type="PANTHER" id="PTHR11817">
    <property type="entry name" value="PYRUVATE KINASE"/>
    <property type="match status" value="1"/>
</dbReference>
<dbReference type="AlphaFoldDB" id="A0A2U1K2I7"/>
<gene>
    <name evidence="16" type="primary">pyk</name>
    <name evidence="16" type="ORF">DB891_00890</name>
</gene>
<evidence type="ECO:0000259" key="14">
    <source>
        <dbReference type="Pfam" id="PF00224"/>
    </source>
</evidence>
<keyword evidence="17" id="KW-1185">Reference proteome</keyword>
<dbReference type="InterPro" id="IPR011037">
    <property type="entry name" value="Pyrv_Knase-like_insert_dom_sf"/>
</dbReference>
<comment type="similarity">
    <text evidence="2 13">Belongs to the pyruvate kinase family.</text>
</comment>
<accession>A0A2U1K2I7</accession>
<keyword evidence="11 16" id="KW-0670">Pyruvate</keyword>
<comment type="catalytic activity">
    <reaction evidence="13">
        <text>pyruvate + ATP = phosphoenolpyruvate + ADP + H(+)</text>
        <dbReference type="Rhea" id="RHEA:18157"/>
        <dbReference type="ChEBI" id="CHEBI:15361"/>
        <dbReference type="ChEBI" id="CHEBI:15378"/>
        <dbReference type="ChEBI" id="CHEBI:30616"/>
        <dbReference type="ChEBI" id="CHEBI:58702"/>
        <dbReference type="ChEBI" id="CHEBI:456216"/>
        <dbReference type="EC" id="2.7.1.40"/>
    </reaction>
</comment>
<keyword evidence="4 13" id="KW-0808">Transferase</keyword>
<keyword evidence="7 13" id="KW-0418">Kinase</keyword>
<keyword evidence="8" id="KW-0067">ATP-binding</keyword>
<keyword evidence="9 13" id="KW-0460">Magnesium</keyword>
<evidence type="ECO:0000256" key="5">
    <source>
        <dbReference type="ARBA" id="ARBA00022723"/>
    </source>
</evidence>
<comment type="caution">
    <text evidence="16">The sequence shown here is derived from an EMBL/GenBank/DDBJ whole genome shotgun (WGS) entry which is preliminary data.</text>
</comment>
<dbReference type="InterPro" id="IPR040442">
    <property type="entry name" value="Pyrv_kinase-like_dom_sf"/>
</dbReference>
<dbReference type="GO" id="GO:0030955">
    <property type="term" value="F:potassium ion binding"/>
    <property type="evidence" value="ECO:0007669"/>
    <property type="project" value="UniProtKB-UniRule"/>
</dbReference>
<dbReference type="GO" id="GO:0005524">
    <property type="term" value="F:ATP binding"/>
    <property type="evidence" value="ECO:0007669"/>
    <property type="project" value="UniProtKB-KW"/>
</dbReference>
<dbReference type="EMBL" id="QCZH01000001">
    <property type="protein sequence ID" value="PWA11404.1"/>
    <property type="molecule type" value="Genomic_DNA"/>
</dbReference>
<dbReference type="SUPFAM" id="SSF52935">
    <property type="entry name" value="PK C-terminal domain-like"/>
    <property type="match status" value="1"/>
</dbReference>
<dbReference type="OrthoDB" id="9812123at2"/>
<dbReference type="SUPFAM" id="SSF51621">
    <property type="entry name" value="Phosphoenolpyruvate/pyruvate domain"/>
    <property type="match status" value="1"/>
</dbReference>
<keyword evidence="10 13" id="KW-0324">Glycolysis</keyword>
<keyword evidence="5" id="KW-0479">Metal-binding</keyword>
<dbReference type="Gene3D" id="2.40.33.10">
    <property type="entry name" value="PK beta-barrel domain-like"/>
    <property type="match status" value="1"/>
</dbReference>
<comment type="pathway">
    <text evidence="1 13">Carbohydrate degradation; glycolysis; pyruvate from D-glyceraldehyde 3-phosphate: step 5/5.</text>
</comment>
<dbReference type="InterPro" id="IPR015813">
    <property type="entry name" value="Pyrv/PenolPyrv_kinase-like_dom"/>
</dbReference>
<evidence type="ECO:0000256" key="8">
    <source>
        <dbReference type="ARBA" id="ARBA00022840"/>
    </source>
</evidence>
<dbReference type="NCBIfam" id="TIGR01064">
    <property type="entry name" value="pyruv_kin"/>
    <property type="match status" value="1"/>
</dbReference>
<evidence type="ECO:0000256" key="2">
    <source>
        <dbReference type="ARBA" id="ARBA00008663"/>
    </source>
</evidence>
<keyword evidence="6" id="KW-0547">Nucleotide-binding</keyword>
<dbReference type="NCBIfam" id="NF004491">
    <property type="entry name" value="PRK05826.1"/>
    <property type="match status" value="1"/>
</dbReference>
<organism evidence="16 17">
    <name type="scientific">Flavobacterium laiguense</name>
    <dbReference type="NCBI Taxonomy" id="2169409"/>
    <lineage>
        <taxon>Bacteria</taxon>
        <taxon>Pseudomonadati</taxon>
        <taxon>Bacteroidota</taxon>
        <taxon>Flavobacteriia</taxon>
        <taxon>Flavobacteriales</taxon>
        <taxon>Flavobacteriaceae</taxon>
        <taxon>Flavobacterium</taxon>
    </lineage>
</organism>
<evidence type="ECO:0000313" key="17">
    <source>
        <dbReference type="Proteomes" id="UP000245618"/>
    </source>
</evidence>
<feature type="domain" description="Pyruvate kinase C-terminal" evidence="15">
    <location>
        <begin position="361"/>
        <end position="472"/>
    </location>
</feature>
<evidence type="ECO:0000256" key="3">
    <source>
        <dbReference type="ARBA" id="ARBA00012142"/>
    </source>
</evidence>
<dbReference type="Pfam" id="PF02887">
    <property type="entry name" value="PK_C"/>
    <property type="match status" value="1"/>
</dbReference>
<evidence type="ECO:0000256" key="6">
    <source>
        <dbReference type="ARBA" id="ARBA00022741"/>
    </source>
</evidence>
<dbReference type="Gene3D" id="3.20.20.60">
    <property type="entry name" value="Phosphoenolpyruvate-binding domains"/>
    <property type="match status" value="1"/>
</dbReference>
<reference evidence="16 17" key="1">
    <citation type="submission" date="2018-04" db="EMBL/GenBank/DDBJ databases">
        <title>Flavobacterium sp. nov., isolated from glacier ice.</title>
        <authorList>
            <person name="Liu Q."/>
            <person name="Xin Y.-H."/>
        </authorList>
    </citation>
    <scope>NUCLEOTIDE SEQUENCE [LARGE SCALE GENOMIC DNA]</scope>
    <source>
        <strain evidence="16 17">LB2P30</strain>
    </source>
</reference>
<dbReference type="InterPro" id="IPR036918">
    <property type="entry name" value="Pyrv_Knase_C_sf"/>
</dbReference>
<feature type="domain" description="Pyruvate kinase barrel" evidence="14">
    <location>
        <begin position="5"/>
        <end position="326"/>
    </location>
</feature>
<protein>
    <recommendedName>
        <fullName evidence="3 12">Pyruvate kinase</fullName>
        <ecNumber evidence="3 12">2.7.1.40</ecNumber>
    </recommendedName>
</protein>
<dbReference type="PRINTS" id="PR01050">
    <property type="entry name" value="PYRUVTKNASE"/>
</dbReference>
<dbReference type="InterPro" id="IPR015795">
    <property type="entry name" value="Pyrv_Knase_C"/>
</dbReference>
<evidence type="ECO:0000256" key="10">
    <source>
        <dbReference type="ARBA" id="ARBA00023152"/>
    </source>
</evidence>
<dbReference type="UniPathway" id="UPA00109">
    <property type="reaction ID" value="UER00188"/>
</dbReference>
<dbReference type="RefSeq" id="WP_116759650.1">
    <property type="nucleotide sequence ID" value="NZ_QCZH01000001.1"/>
</dbReference>
<dbReference type="GO" id="GO:0016301">
    <property type="term" value="F:kinase activity"/>
    <property type="evidence" value="ECO:0007669"/>
    <property type="project" value="UniProtKB-KW"/>
</dbReference>
<dbReference type="NCBIfam" id="NF004978">
    <property type="entry name" value="PRK06354.1"/>
    <property type="match status" value="1"/>
</dbReference>
<dbReference type="GO" id="GO:0000287">
    <property type="term" value="F:magnesium ion binding"/>
    <property type="evidence" value="ECO:0007669"/>
    <property type="project" value="UniProtKB-UniRule"/>
</dbReference>
<dbReference type="SUPFAM" id="SSF50800">
    <property type="entry name" value="PK beta-barrel domain-like"/>
    <property type="match status" value="1"/>
</dbReference>
<dbReference type="Pfam" id="PF00224">
    <property type="entry name" value="PK"/>
    <property type="match status" value="1"/>
</dbReference>
<dbReference type="EC" id="2.7.1.40" evidence="3 12"/>
<evidence type="ECO:0000256" key="11">
    <source>
        <dbReference type="ARBA" id="ARBA00023317"/>
    </source>
</evidence>
<dbReference type="Proteomes" id="UP000245618">
    <property type="component" value="Unassembled WGS sequence"/>
</dbReference>